<proteinExistence type="predicted"/>
<dbReference type="InterPro" id="IPR001623">
    <property type="entry name" value="DnaJ_domain"/>
</dbReference>
<dbReference type="Pfam" id="PF01556">
    <property type="entry name" value="DnaJ_C"/>
    <property type="match status" value="1"/>
</dbReference>
<dbReference type="GO" id="GO:0005737">
    <property type="term" value="C:cytoplasm"/>
    <property type="evidence" value="ECO:0007669"/>
    <property type="project" value="TreeGrafter"/>
</dbReference>
<keyword evidence="3" id="KW-0863">Zinc-finger</keyword>
<feature type="region of interest" description="Disordered" evidence="6">
    <location>
        <begin position="262"/>
        <end position="289"/>
    </location>
</feature>
<evidence type="ECO:0000256" key="3">
    <source>
        <dbReference type="ARBA" id="ARBA00022771"/>
    </source>
</evidence>
<keyword evidence="1" id="KW-0479">Metal-binding</keyword>
<dbReference type="CDD" id="cd10747">
    <property type="entry name" value="DnaJ_C"/>
    <property type="match status" value="1"/>
</dbReference>
<dbReference type="InterPro" id="IPR018253">
    <property type="entry name" value="DnaJ_domain_CS"/>
</dbReference>
<organism evidence="8">
    <name type="scientific">Singulisphaera sp. Ch08</name>
    <dbReference type="NCBI Taxonomy" id="3120278"/>
    <lineage>
        <taxon>Bacteria</taxon>
        <taxon>Pseudomonadati</taxon>
        <taxon>Planctomycetota</taxon>
        <taxon>Planctomycetia</taxon>
        <taxon>Isosphaerales</taxon>
        <taxon>Isosphaeraceae</taxon>
        <taxon>Singulisphaera</taxon>
    </lineage>
</organism>
<keyword evidence="4" id="KW-0862">Zinc</keyword>
<protein>
    <submittedName>
        <fullName evidence="8">DnaJ C-terminal domain-containing protein</fullName>
    </submittedName>
</protein>
<sequence length="330" mass="35596">MPDRDYYEVLGVARDATADTIKKAYRTQARKYHPDVNPGDKKAETRFKEVQQAYDILSDPEKRALYNNFGNAAFEGATAGPRAGAHEWTARQAGPGAGHDQSFDFNDFFGPGGASGAGEGDPAGGGIFEELLGRMRGGRGRQQRPTGPRPGRNVEAHLTIPFITAIRGGETKFDIEREDGKRETLAVKVPPGIESGAKLRLRGQGEPGEQGGPRGDLTIHVTVEPHPYFVRDGRNLSVEVPISVPEAALGAKIEVPTLDGMKSLPIPPGTSSGQKLRLRGQGVPESGGKPAGDLFLIPKIVIPKKVDEASQRLIQEFAERNPLNPREGIW</sequence>
<evidence type="ECO:0000256" key="2">
    <source>
        <dbReference type="ARBA" id="ARBA00022737"/>
    </source>
</evidence>
<dbReference type="PRINTS" id="PR00625">
    <property type="entry name" value="JDOMAIN"/>
</dbReference>
<feature type="region of interest" description="Disordered" evidence="6">
    <location>
        <begin position="135"/>
        <end position="154"/>
    </location>
</feature>
<gene>
    <name evidence="8" type="ORF">V5E97_27650</name>
</gene>
<dbReference type="EMBL" id="CP155447">
    <property type="protein sequence ID" value="XBH02082.1"/>
    <property type="molecule type" value="Genomic_DNA"/>
</dbReference>
<dbReference type="PROSITE" id="PS00636">
    <property type="entry name" value="DNAJ_1"/>
    <property type="match status" value="1"/>
</dbReference>
<dbReference type="InterPro" id="IPR008971">
    <property type="entry name" value="HSP40/DnaJ_pept-bd"/>
</dbReference>
<dbReference type="Pfam" id="PF00226">
    <property type="entry name" value="DnaJ"/>
    <property type="match status" value="1"/>
</dbReference>
<dbReference type="Gene3D" id="1.10.287.110">
    <property type="entry name" value="DnaJ domain"/>
    <property type="match status" value="1"/>
</dbReference>
<dbReference type="InterPro" id="IPR036869">
    <property type="entry name" value="J_dom_sf"/>
</dbReference>
<dbReference type="CDD" id="cd06257">
    <property type="entry name" value="DnaJ"/>
    <property type="match status" value="1"/>
</dbReference>
<dbReference type="FunFam" id="2.60.260.20:FF:000005">
    <property type="entry name" value="Chaperone protein dnaJ 1, mitochondrial"/>
    <property type="match status" value="1"/>
</dbReference>
<dbReference type="PROSITE" id="PS50076">
    <property type="entry name" value="DNAJ_2"/>
    <property type="match status" value="1"/>
</dbReference>
<evidence type="ECO:0000259" key="7">
    <source>
        <dbReference type="PROSITE" id="PS50076"/>
    </source>
</evidence>
<keyword evidence="2" id="KW-0677">Repeat</keyword>
<dbReference type="SUPFAM" id="SSF46565">
    <property type="entry name" value="Chaperone J-domain"/>
    <property type="match status" value="1"/>
</dbReference>
<dbReference type="PANTHER" id="PTHR43096:SF52">
    <property type="entry name" value="DNAJ HOMOLOG 1, MITOCHONDRIAL-RELATED"/>
    <property type="match status" value="1"/>
</dbReference>
<dbReference type="PANTHER" id="PTHR43096">
    <property type="entry name" value="DNAJ HOMOLOG 1, MITOCHONDRIAL-RELATED"/>
    <property type="match status" value="1"/>
</dbReference>
<dbReference type="SMART" id="SM00271">
    <property type="entry name" value="DnaJ"/>
    <property type="match status" value="1"/>
</dbReference>
<dbReference type="Gene3D" id="2.60.260.20">
    <property type="entry name" value="Urease metallochaperone UreE, N-terminal domain"/>
    <property type="match status" value="2"/>
</dbReference>
<evidence type="ECO:0000256" key="6">
    <source>
        <dbReference type="SAM" id="MobiDB-lite"/>
    </source>
</evidence>
<evidence type="ECO:0000256" key="1">
    <source>
        <dbReference type="ARBA" id="ARBA00022723"/>
    </source>
</evidence>
<dbReference type="SUPFAM" id="SSF49493">
    <property type="entry name" value="HSP40/DnaJ peptide-binding domain"/>
    <property type="match status" value="2"/>
</dbReference>
<evidence type="ECO:0000256" key="5">
    <source>
        <dbReference type="ARBA" id="ARBA00023186"/>
    </source>
</evidence>
<dbReference type="GO" id="GO:0008270">
    <property type="term" value="F:zinc ion binding"/>
    <property type="evidence" value="ECO:0007669"/>
    <property type="project" value="UniProtKB-KW"/>
</dbReference>
<dbReference type="GO" id="GO:0042026">
    <property type="term" value="P:protein refolding"/>
    <property type="evidence" value="ECO:0007669"/>
    <property type="project" value="TreeGrafter"/>
</dbReference>
<evidence type="ECO:0000256" key="4">
    <source>
        <dbReference type="ARBA" id="ARBA00022833"/>
    </source>
</evidence>
<keyword evidence="5" id="KW-0143">Chaperone</keyword>
<accession>A0AAU7CAB5</accession>
<dbReference type="RefSeq" id="WP_406694825.1">
    <property type="nucleotide sequence ID" value="NZ_CP155447.1"/>
</dbReference>
<dbReference type="InterPro" id="IPR002939">
    <property type="entry name" value="DnaJ_C"/>
</dbReference>
<name>A0AAU7CAB5_9BACT</name>
<feature type="domain" description="J" evidence="7">
    <location>
        <begin position="5"/>
        <end position="70"/>
    </location>
</feature>
<evidence type="ECO:0000313" key="8">
    <source>
        <dbReference type="EMBL" id="XBH02082.1"/>
    </source>
</evidence>
<dbReference type="GO" id="GO:0051082">
    <property type="term" value="F:unfolded protein binding"/>
    <property type="evidence" value="ECO:0007669"/>
    <property type="project" value="InterPro"/>
</dbReference>
<dbReference type="AlphaFoldDB" id="A0AAU7CAB5"/>
<reference evidence="8" key="1">
    <citation type="submission" date="2024-05" db="EMBL/GenBank/DDBJ databases">
        <title>Planctomycetes of the genus Singulisphaera possess chitinolytic capabilities.</title>
        <authorList>
            <person name="Ivanova A."/>
        </authorList>
    </citation>
    <scope>NUCLEOTIDE SEQUENCE</scope>
    <source>
        <strain evidence="8">Ch08T</strain>
    </source>
</reference>